<reference evidence="9 10" key="1">
    <citation type="submission" date="2016-04" db="EMBL/GenBank/DDBJ databases">
        <title>Complete genome sequence of natural rubber-degrading, novel Gram-negative bacterium, Rhizobacter gummiphilus strain NS21.</title>
        <authorList>
            <person name="Tabata M."/>
            <person name="Kasai D."/>
            <person name="Fukuda M."/>
        </authorList>
    </citation>
    <scope>NUCLEOTIDE SEQUENCE [LARGE SCALE GENOMIC DNA]</scope>
    <source>
        <strain evidence="9 10">NS21</strain>
    </source>
</reference>
<dbReference type="AlphaFoldDB" id="A0A1W6L2Z7"/>
<evidence type="ECO:0000256" key="3">
    <source>
        <dbReference type="ARBA" id="ARBA00022723"/>
    </source>
</evidence>
<evidence type="ECO:0000256" key="4">
    <source>
        <dbReference type="ARBA" id="ARBA00022982"/>
    </source>
</evidence>
<comment type="similarity">
    <text evidence="1">Belongs to the thioredoxin family.</text>
</comment>
<evidence type="ECO:0000256" key="5">
    <source>
        <dbReference type="ARBA" id="ARBA00023157"/>
    </source>
</evidence>
<feature type="domain" description="Thioredoxin" evidence="8">
    <location>
        <begin position="8"/>
        <end position="138"/>
    </location>
</feature>
<dbReference type="PROSITE" id="PS00194">
    <property type="entry name" value="THIOREDOXIN_1"/>
    <property type="match status" value="1"/>
</dbReference>
<dbReference type="EMBL" id="CP015118">
    <property type="protein sequence ID" value="ARN18580.1"/>
    <property type="molecule type" value="Genomic_DNA"/>
</dbReference>
<keyword evidence="10" id="KW-1185">Reference proteome</keyword>
<dbReference type="PANTHER" id="PTHR45663:SF11">
    <property type="entry name" value="GEO12009P1"/>
    <property type="match status" value="1"/>
</dbReference>
<evidence type="ECO:0000256" key="6">
    <source>
        <dbReference type="ARBA" id="ARBA00023284"/>
    </source>
</evidence>
<dbReference type="FunFam" id="3.40.30.10:FF:000001">
    <property type="entry name" value="Thioredoxin"/>
    <property type="match status" value="1"/>
</dbReference>
<dbReference type="RefSeq" id="WP_085748812.1">
    <property type="nucleotide sequence ID" value="NZ_BSPR01000010.1"/>
</dbReference>
<dbReference type="NCBIfam" id="NF008229">
    <property type="entry name" value="PRK10996.1"/>
    <property type="match status" value="1"/>
</dbReference>
<dbReference type="GO" id="GO:0046872">
    <property type="term" value="F:metal ion binding"/>
    <property type="evidence" value="ECO:0007669"/>
    <property type="project" value="UniProtKB-KW"/>
</dbReference>
<dbReference type="InterPro" id="IPR036249">
    <property type="entry name" value="Thioredoxin-like_sf"/>
</dbReference>
<evidence type="ECO:0000256" key="2">
    <source>
        <dbReference type="ARBA" id="ARBA00022448"/>
    </source>
</evidence>
<evidence type="ECO:0000313" key="9">
    <source>
        <dbReference type="EMBL" id="ARN18580.1"/>
    </source>
</evidence>
<keyword evidence="2" id="KW-0813">Transport</keyword>
<dbReference type="InterPro" id="IPR049299">
    <property type="entry name" value="Thio2_N"/>
</dbReference>
<dbReference type="CDD" id="cd02947">
    <property type="entry name" value="TRX_family"/>
    <property type="match status" value="1"/>
</dbReference>
<organism evidence="9 10">
    <name type="scientific">Piscinibacter gummiphilus</name>
    <dbReference type="NCBI Taxonomy" id="946333"/>
    <lineage>
        <taxon>Bacteria</taxon>
        <taxon>Pseudomonadati</taxon>
        <taxon>Pseudomonadota</taxon>
        <taxon>Betaproteobacteria</taxon>
        <taxon>Burkholderiales</taxon>
        <taxon>Sphaerotilaceae</taxon>
        <taxon>Piscinibacter</taxon>
    </lineage>
</organism>
<dbReference type="Proteomes" id="UP000193427">
    <property type="component" value="Chromosome"/>
</dbReference>
<dbReference type="STRING" id="946333.A4W93_00855"/>
<keyword evidence="4" id="KW-0249">Electron transport</keyword>
<sequence>MHVACPHCLTTNRVPDERLGESPVCGRCGEALLPDTPVELDDSNFDAFVARSELPVVVDFWATWCGPCRQMAPQFEAAARELKGRAVLVKVDSDASPRTAGRFGIRSIPTLVKLDKGQEVKRQPGATGAAQIVAWSTR</sequence>
<dbReference type="PANTHER" id="PTHR45663">
    <property type="entry name" value="GEO12009P1"/>
    <property type="match status" value="1"/>
</dbReference>
<keyword evidence="6" id="KW-0676">Redox-active center</keyword>
<evidence type="ECO:0000256" key="7">
    <source>
        <dbReference type="NCBIfam" id="TIGR01068"/>
    </source>
</evidence>
<keyword evidence="3" id="KW-0479">Metal-binding</keyword>
<dbReference type="Gene3D" id="3.40.30.10">
    <property type="entry name" value="Glutaredoxin"/>
    <property type="match status" value="1"/>
</dbReference>
<dbReference type="Gene3D" id="2.30.30.380">
    <property type="entry name" value="Zn-finger domain of Sec23/24"/>
    <property type="match status" value="1"/>
</dbReference>
<name>A0A1W6L2Z7_9BURK</name>
<proteinExistence type="inferred from homology"/>
<dbReference type="InterPro" id="IPR013766">
    <property type="entry name" value="Thioredoxin_domain"/>
</dbReference>
<evidence type="ECO:0000313" key="10">
    <source>
        <dbReference type="Proteomes" id="UP000193427"/>
    </source>
</evidence>
<keyword evidence="5" id="KW-1015">Disulfide bond</keyword>
<dbReference type="PROSITE" id="PS51352">
    <property type="entry name" value="THIOREDOXIN_2"/>
    <property type="match status" value="1"/>
</dbReference>
<dbReference type="PRINTS" id="PR00421">
    <property type="entry name" value="THIOREDOXIN"/>
</dbReference>
<evidence type="ECO:0000256" key="1">
    <source>
        <dbReference type="ARBA" id="ARBA00008987"/>
    </source>
</evidence>
<dbReference type="GO" id="GO:0045454">
    <property type="term" value="P:cell redox homeostasis"/>
    <property type="evidence" value="ECO:0007669"/>
    <property type="project" value="TreeGrafter"/>
</dbReference>
<protein>
    <recommendedName>
        <fullName evidence="7">Thioredoxin</fullName>
    </recommendedName>
</protein>
<accession>A0A1W6L2Z7</accession>
<dbReference type="InterPro" id="IPR017937">
    <property type="entry name" value="Thioredoxin_CS"/>
</dbReference>
<dbReference type="OrthoDB" id="9790390at2"/>
<dbReference type="Pfam" id="PF21352">
    <property type="entry name" value="Zn_ribbon_Thio2"/>
    <property type="match status" value="1"/>
</dbReference>
<dbReference type="GO" id="GO:0015035">
    <property type="term" value="F:protein-disulfide reductase activity"/>
    <property type="evidence" value="ECO:0007669"/>
    <property type="project" value="UniProtKB-UniRule"/>
</dbReference>
<gene>
    <name evidence="9" type="ORF">A4W93_00855</name>
</gene>
<evidence type="ECO:0000259" key="8">
    <source>
        <dbReference type="PROSITE" id="PS51352"/>
    </source>
</evidence>
<dbReference type="NCBIfam" id="TIGR01068">
    <property type="entry name" value="thioredoxin"/>
    <property type="match status" value="1"/>
</dbReference>
<dbReference type="InterPro" id="IPR005746">
    <property type="entry name" value="Thioredoxin"/>
</dbReference>
<dbReference type="KEGG" id="rgu:A4W93_00855"/>
<dbReference type="Pfam" id="PF00085">
    <property type="entry name" value="Thioredoxin"/>
    <property type="match status" value="1"/>
</dbReference>
<dbReference type="GO" id="GO:0005829">
    <property type="term" value="C:cytosol"/>
    <property type="evidence" value="ECO:0007669"/>
    <property type="project" value="TreeGrafter"/>
</dbReference>
<dbReference type="SUPFAM" id="SSF52833">
    <property type="entry name" value="Thioredoxin-like"/>
    <property type="match status" value="1"/>
</dbReference>